<dbReference type="RefSeq" id="YP_010839987.1">
    <property type="nucleotide sequence ID" value="NC_078312.1"/>
</dbReference>
<evidence type="ECO:0000313" key="2">
    <source>
        <dbReference type="EMBL" id="QHX39754.1"/>
    </source>
</evidence>
<dbReference type="EMBL" id="MN567048">
    <property type="protein sequence ID" value="QHX39754.1"/>
    <property type="molecule type" value="Genomic_RNA"/>
</dbReference>
<keyword evidence="1" id="KW-1133">Transmembrane helix</keyword>
<dbReference type="Proteomes" id="UP000679203">
    <property type="component" value="Genome"/>
</dbReference>
<evidence type="ECO:0000256" key="1">
    <source>
        <dbReference type="SAM" id="Phobius"/>
    </source>
</evidence>
<dbReference type="GeneID" id="80557602"/>
<protein>
    <submittedName>
        <fullName evidence="2">Glycoprotein</fullName>
    </submittedName>
</protein>
<keyword evidence="1" id="KW-0472">Membrane</keyword>
<feature type="transmembrane region" description="Helical" evidence="1">
    <location>
        <begin position="14"/>
        <end position="35"/>
    </location>
</feature>
<evidence type="ECO:0000313" key="3">
    <source>
        <dbReference type="Proteomes" id="UP000679203"/>
    </source>
</evidence>
<keyword evidence="1" id="KW-0812">Transmembrane</keyword>
<organism evidence="2 3">
    <name type="scientific">SetPatVet virus 1</name>
    <dbReference type="NCBI Taxonomy" id="2848071"/>
    <lineage>
        <taxon>Viruses</taxon>
        <taxon>Riboviria</taxon>
        <taxon>Orthornavirae</taxon>
        <taxon>Negarnaviricota</taxon>
        <taxon>Polyploviricotina</taxon>
        <taxon>Bunyaviricetes</taxon>
        <taxon>Hareavirales</taxon>
        <taxon>Arenaviridae</taxon>
        <taxon>Hartmanivirus</taxon>
        <taxon>Hartmanivirus brazilense</taxon>
    </lineage>
</organism>
<reference evidence="3" key="1">
    <citation type="journal article" date="2020" name="bioRxiv">
        <title>Identification of Reptarenaviruses, Hartmaniviruses and a Novel Chuvirus in Captive Brazilian Native Boa Constrictors with Boid Inclusion Body Disease.</title>
        <authorList>
            <person name="Argenta F.F."/>
            <person name="Hepojoki J."/>
            <person name="Smura T."/>
            <person name="Szirovicza L."/>
            <person name="Hammerschmitt M.E."/>
            <person name="Driemeier D."/>
            <person name="Kipar A."/>
            <person name="Hetzel U."/>
        </authorList>
    </citation>
    <scope>NUCLEOTIDE SEQUENCE [LARGE SCALE GENOMIC DNA]</scope>
</reference>
<keyword evidence="3" id="KW-1185">Reference proteome</keyword>
<dbReference type="KEGG" id="vg:80557602"/>
<sequence>MGLIQSISEGMVEFFQHLPLIVFCVMSLITALLFVRGRWHKLYYLILFTPKCEAYTYCSQNEFNLCSTAYGTMQTSFKQISYKGMNIMTQFNNTNKKFCFDIRDSGCFGDDNMILVHSINVTEAHKWCEPAWTGSSYTSPSTCSLKSNFTYKCIQLTNRNTSICFDIPITHANCTRKGCTRTQGEAVRLANHVRDYFCFQNAPFNTIDKFENLSALICDIGSASGRRGISSNGWNYFMKWNNKSKVDQTGFSYPVHSTWKEGRRTKRSSESLFSSFSLASLISFSAGVDGATEIWAKIYRLESLVEKLEWITKNISSNQRTLWKNVVIDQSTISQILMDLKKQGLKLEGSERKFNYSHLCVFKHDSVEFLGIIHNHSLGNHHHNCDDLSLVDASIDSIINETKRAHEETLNSLRRAQLREYLMQMRWEYPCVGLMLIVVIVSKSLESRVSKHFHYFKDGELKCPYPHYLNKKGICSCGKEYPSVKLIVCNIEKY</sequence>
<proteinExistence type="predicted"/>
<accession>A0A6C0PIH6</accession>
<name>A0A6C0PIH6_9VIRU</name>